<feature type="domain" description="DUF4283" evidence="2">
    <location>
        <begin position="33"/>
        <end position="115"/>
    </location>
</feature>
<feature type="compositionally biased region" description="Basic and acidic residues" evidence="1">
    <location>
        <begin position="232"/>
        <end position="242"/>
    </location>
</feature>
<dbReference type="PANTHER" id="PTHR31286:SF164">
    <property type="entry name" value="ZINC FINGER, CCHC-TYPE"/>
    <property type="match status" value="1"/>
</dbReference>
<protein>
    <recommendedName>
        <fullName evidence="2">DUF4283 domain-containing protein</fullName>
    </recommendedName>
</protein>
<dbReference type="PANTHER" id="PTHR31286">
    <property type="entry name" value="GLYCINE-RICH CELL WALL STRUCTURAL PROTEIN 1.8-LIKE"/>
    <property type="match status" value="1"/>
</dbReference>
<proteinExistence type="predicted"/>
<evidence type="ECO:0000313" key="3">
    <source>
        <dbReference type="EMBL" id="KAH0748490.1"/>
    </source>
</evidence>
<gene>
    <name evidence="3" type="ORF">KY290_027722</name>
</gene>
<feature type="region of interest" description="Disordered" evidence="1">
    <location>
        <begin position="232"/>
        <end position="304"/>
    </location>
</feature>
<feature type="compositionally biased region" description="Basic and acidic residues" evidence="1">
    <location>
        <begin position="251"/>
        <end position="261"/>
    </location>
</feature>
<keyword evidence="4" id="KW-1185">Reference proteome</keyword>
<reference evidence="3 4" key="1">
    <citation type="journal article" date="2021" name="bioRxiv">
        <title>Chromosome-scale and haplotype-resolved genome assembly of a tetraploid potato cultivar.</title>
        <authorList>
            <person name="Sun H."/>
            <person name="Jiao W.-B."/>
            <person name="Krause K."/>
            <person name="Campoy J.A."/>
            <person name="Goel M."/>
            <person name="Folz-Donahue K."/>
            <person name="Kukat C."/>
            <person name="Huettel B."/>
            <person name="Schneeberger K."/>
        </authorList>
    </citation>
    <scope>NUCLEOTIDE SEQUENCE [LARGE SCALE GENOMIC DNA]</scope>
    <source>
        <strain evidence="3">SolTubOtavaFocal</strain>
        <tissue evidence="3">Leaves</tissue>
    </source>
</reference>
<sequence length="387" mass="45518">MEQGTAISRRTTHNGMPAVIFKASDYYRVMEPSCRRTIMGRFLKSRPQIDTIRSRFSKKFPLKGSVKIGVYDNFNIFLTFTNDEDFNLVLYKRDIELEGFQIWLQKWTPNFKPEEDIPIVPVWVLSPGLPFHMHNWNYGKQIIREVEKPIKLDIATKTMTRPSMAKARIEIDLLKPLVHNVWVGTEYDNTPLRGFSQKIEYENIPKFFKHCRKLGHSMINCRVLEKIKETEKKEALQKDQQGRNKQQQRNSKQDDSETKLPEEDEITPNKGREMQNKRQINKGKIRGRSEPPRKSYKPTGNIFGVDKPHLTSTTDCETNTEITKIKVKTRHVIRPTVNSCSRKTNLIWLIVTFPLHQKIKSWNMRLLILNMSMKQVIKQNRLLLRII</sequence>
<name>A0ABQ7UFT7_SOLTU</name>
<evidence type="ECO:0000259" key="2">
    <source>
        <dbReference type="Pfam" id="PF14111"/>
    </source>
</evidence>
<dbReference type="Pfam" id="PF14111">
    <property type="entry name" value="DUF4283"/>
    <property type="match status" value="1"/>
</dbReference>
<dbReference type="EMBL" id="JAIVGD010000019">
    <property type="protein sequence ID" value="KAH0748490.1"/>
    <property type="molecule type" value="Genomic_DNA"/>
</dbReference>
<accession>A0ABQ7UFT7</accession>
<dbReference type="InterPro" id="IPR040256">
    <property type="entry name" value="At4g02000-like"/>
</dbReference>
<comment type="caution">
    <text evidence="3">The sequence shown here is derived from an EMBL/GenBank/DDBJ whole genome shotgun (WGS) entry which is preliminary data.</text>
</comment>
<dbReference type="InterPro" id="IPR025558">
    <property type="entry name" value="DUF4283"/>
</dbReference>
<dbReference type="Proteomes" id="UP000826656">
    <property type="component" value="Unassembled WGS sequence"/>
</dbReference>
<evidence type="ECO:0000313" key="4">
    <source>
        <dbReference type="Proteomes" id="UP000826656"/>
    </source>
</evidence>
<evidence type="ECO:0000256" key="1">
    <source>
        <dbReference type="SAM" id="MobiDB-lite"/>
    </source>
</evidence>
<organism evidence="3 4">
    <name type="scientific">Solanum tuberosum</name>
    <name type="common">Potato</name>
    <dbReference type="NCBI Taxonomy" id="4113"/>
    <lineage>
        <taxon>Eukaryota</taxon>
        <taxon>Viridiplantae</taxon>
        <taxon>Streptophyta</taxon>
        <taxon>Embryophyta</taxon>
        <taxon>Tracheophyta</taxon>
        <taxon>Spermatophyta</taxon>
        <taxon>Magnoliopsida</taxon>
        <taxon>eudicotyledons</taxon>
        <taxon>Gunneridae</taxon>
        <taxon>Pentapetalae</taxon>
        <taxon>asterids</taxon>
        <taxon>lamiids</taxon>
        <taxon>Solanales</taxon>
        <taxon>Solanaceae</taxon>
        <taxon>Solanoideae</taxon>
        <taxon>Solaneae</taxon>
        <taxon>Solanum</taxon>
    </lineage>
</organism>